<dbReference type="AlphaFoldDB" id="A0A450UZS4"/>
<accession>A0A450UZS4</accession>
<dbReference type="EMBL" id="CAADFF010000113">
    <property type="protein sequence ID" value="VFJ98084.1"/>
    <property type="molecule type" value="Genomic_DNA"/>
</dbReference>
<organism evidence="1">
    <name type="scientific">Candidatus Kentrum sp. LFY</name>
    <dbReference type="NCBI Taxonomy" id="2126342"/>
    <lineage>
        <taxon>Bacteria</taxon>
        <taxon>Pseudomonadati</taxon>
        <taxon>Pseudomonadota</taxon>
        <taxon>Gammaproteobacteria</taxon>
        <taxon>Candidatus Kentrum</taxon>
    </lineage>
</organism>
<proteinExistence type="predicted"/>
<name>A0A450UZS4_9GAMM</name>
<sequence length="77" mass="8808">MPIAIPLEKMTTTDKLRAIEEIRADLIRNLDANESERVPSPSWHADVLRAREQRIADGASRFPDIAEAKQAVREQLW</sequence>
<evidence type="ECO:0000313" key="1">
    <source>
        <dbReference type="EMBL" id="VFJ98084.1"/>
    </source>
</evidence>
<dbReference type="InterPro" id="IPR013406">
    <property type="entry name" value="CHP02574_addiction_mod"/>
</dbReference>
<reference evidence="1" key="1">
    <citation type="submission" date="2019-02" db="EMBL/GenBank/DDBJ databases">
        <authorList>
            <person name="Gruber-Vodicka R. H."/>
            <person name="Seah K. B. B."/>
        </authorList>
    </citation>
    <scope>NUCLEOTIDE SEQUENCE</scope>
    <source>
        <strain evidence="1">BECK_M7</strain>
    </source>
</reference>
<protein>
    <submittedName>
        <fullName evidence="1">Addiction module component</fullName>
    </submittedName>
</protein>
<dbReference type="Pfam" id="PF09720">
    <property type="entry name" value="Unstab_antitox"/>
    <property type="match status" value="1"/>
</dbReference>
<gene>
    <name evidence="1" type="ORF">BECKLFY1418B_GA0070995_111312</name>
</gene>